<gene>
    <name evidence="12" type="ORF">ABID52_000613</name>
</gene>
<comment type="similarity">
    <text evidence="4 10">Belongs to the NAD(P)-dependent epimerase/dehydratase family.</text>
</comment>
<dbReference type="EC" id="5.1.3.2" evidence="5 10"/>
<dbReference type="SUPFAM" id="SSF51735">
    <property type="entry name" value="NAD(P)-binding Rossmann-fold domains"/>
    <property type="match status" value="1"/>
</dbReference>
<sequence length="342" mass="38038">MAILVTGGAGFIGSHTVVQLIQSGLDVIIIDNFINSDPEVLNSLHSITGVSIKFYNIDLLDKEKVQNVFCENNIDAVIHFAGLKAVGESILKPLQYYHNNITSTLILCEVMKFHGVKKIVFSSSATVYGTGQNKPLMEDTPLGATNPYGRTKLMLEQVLKDLHESDHEWSVALLRYFNPVGAHPSGLIGEKPSDHPNNLVPYLTQVAARKLSKLRIFGNDYDTSDGTGVRDYIHVEDLASGHLKALDKVLTNNGVHTYNLGTGKGFSVMDVIRTFEKVTGVYIPYEVIDRRPGDVAVSYADTTKARQELGWFAEKGLEEMLRDVWNWQQKRVDISRSPSYIK</sequence>
<dbReference type="NCBIfam" id="TIGR01179">
    <property type="entry name" value="galE"/>
    <property type="match status" value="1"/>
</dbReference>
<dbReference type="InterPro" id="IPR005886">
    <property type="entry name" value="UDP_G4E"/>
</dbReference>
<organism evidence="12 13">
    <name type="scientific">Fictibacillus halophilus</name>
    <dbReference type="NCBI Taxonomy" id="1610490"/>
    <lineage>
        <taxon>Bacteria</taxon>
        <taxon>Bacillati</taxon>
        <taxon>Bacillota</taxon>
        <taxon>Bacilli</taxon>
        <taxon>Bacillales</taxon>
        <taxon>Fictibacillaceae</taxon>
        <taxon>Fictibacillus</taxon>
    </lineage>
</organism>
<dbReference type="PANTHER" id="PTHR43725">
    <property type="entry name" value="UDP-GLUCOSE 4-EPIMERASE"/>
    <property type="match status" value="1"/>
</dbReference>
<keyword evidence="13" id="KW-1185">Reference proteome</keyword>
<accession>A0ABV2LEL4</accession>
<dbReference type="NCBIfam" id="NF007956">
    <property type="entry name" value="PRK10675.1"/>
    <property type="match status" value="1"/>
</dbReference>
<keyword evidence="10" id="KW-0119">Carbohydrate metabolism</keyword>
<evidence type="ECO:0000256" key="7">
    <source>
        <dbReference type="ARBA" id="ARBA00023027"/>
    </source>
</evidence>
<comment type="cofactor">
    <cofactor evidence="2 10">
        <name>NAD(+)</name>
        <dbReference type="ChEBI" id="CHEBI:57540"/>
    </cofactor>
</comment>
<dbReference type="InterPro" id="IPR001509">
    <property type="entry name" value="Epimerase_deHydtase"/>
</dbReference>
<name>A0ABV2LEL4_9BACL</name>
<evidence type="ECO:0000313" key="13">
    <source>
        <dbReference type="Proteomes" id="UP001549097"/>
    </source>
</evidence>
<comment type="caution">
    <text evidence="12">The sequence shown here is derived from an EMBL/GenBank/DDBJ whole genome shotgun (WGS) entry which is preliminary data.</text>
</comment>
<dbReference type="RefSeq" id="WP_198768375.1">
    <property type="nucleotide sequence ID" value="NZ_JAEACF010000001.1"/>
</dbReference>
<evidence type="ECO:0000256" key="6">
    <source>
        <dbReference type="ARBA" id="ARBA00018569"/>
    </source>
</evidence>
<dbReference type="Gene3D" id="3.90.25.10">
    <property type="entry name" value="UDP-galactose 4-epimerase, domain 1"/>
    <property type="match status" value="1"/>
</dbReference>
<reference evidence="12 13" key="1">
    <citation type="submission" date="2024-06" db="EMBL/GenBank/DDBJ databases">
        <title>Genomic Encyclopedia of Type Strains, Phase IV (KMG-IV): sequencing the most valuable type-strain genomes for metagenomic binning, comparative biology and taxonomic classification.</title>
        <authorList>
            <person name="Goeker M."/>
        </authorList>
    </citation>
    <scope>NUCLEOTIDE SEQUENCE [LARGE SCALE GENOMIC DNA]</scope>
    <source>
        <strain evidence="12 13">DSM 100124</strain>
    </source>
</reference>
<evidence type="ECO:0000313" key="12">
    <source>
        <dbReference type="EMBL" id="MET3727032.1"/>
    </source>
</evidence>
<keyword evidence="9 10" id="KW-0413">Isomerase</keyword>
<evidence type="ECO:0000256" key="2">
    <source>
        <dbReference type="ARBA" id="ARBA00001911"/>
    </source>
</evidence>
<keyword evidence="7 10" id="KW-0520">NAD</keyword>
<dbReference type="CDD" id="cd05247">
    <property type="entry name" value="UDP_G4E_1_SDR_e"/>
    <property type="match status" value="1"/>
</dbReference>
<evidence type="ECO:0000256" key="4">
    <source>
        <dbReference type="ARBA" id="ARBA00007637"/>
    </source>
</evidence>
<comment type="subunit">
    <text evidence="10">Homodimer.</text>
</comment>
<dbReference type="GO" id="GO:0003978">
    <property type="term" value="F:UDP-glucose 4-epimerase activity"/>
    <property type="evidence" value="ECO:0007669"/>
    <property type="project" value="UniProtKB-EC"/>
</dbReference>
<proteinExistence type="inferred from homology"/>
<evidence type="ECO:0000256" key="9">
    <source>
        <dbReference type="ARBA" id="ARBA00023235"/>
    </source>
</evidence>
<evidence type="ECO:0000259" key="11">
    <source>
        <dbReference type="Pfam" id="PF01370"/>
    </source>
</evidence>
<keyword evidence="8" id="KW-0299">Galactose metabolism</keyword>
<evidence type="ECO:0000256" key="1">
    <source>
        <dbReference type="ARBA" id="ARBA00000083"/>
    </source>
</evidence>
<evidence type="ECO:0000256" key="3">
    <source>
        <dbReference type="ARBA" id="ARBA00004947"/>
    </source>
</evidence>
<dbReference type="Gene3D" id="3.40.50.720">
    <property type="entry name" value="NAD(P)-binding Rossmann-like Domain"/>
    <property type="match status" value="1"/>
</dbReference>
<protein>
    <recommendedName>
        <fullName evidence="6 10">UDP-glucose 4-epimerase</fullName>
        <ecNumber evidence="5 10">5.1.3.2</ecNumber>
    </recommendedName>
</protein>
<dbReference type="EMBL" id="JBEPMP010000001">
    <property type="protein sequence ID" value="MET3727032.1"/>
    <property type="molecule type" value="Genomic_DNA"/>
</dbReference>
<comment type="catalytic activity">
    <reaction evidence="1 10">
        <text>UDP-alpha-D-glucose = UDP-alpha-D-galactose</text>
        <dbReference type="Rhea" id="RHEA:22168"/>
        <dbReference type="ChEBI" id="CHEBI:58885"/>
        <dbReference type="ChEBI" id="CHEBI:66914"/>
        <dbReference type="EC" id="5.1.3.2"/>
    </reaction>
</comment>
<evidence type="ECO:0000256" key="5">
    <source>
        <dbReference type="ARBA" id="ARBA00013189"/>
    </source>
</evidence>
<dbReference type="Proteomes" id="UP001549097">
    <property type="component" value="Unassembled WGS sequence"/>
</dbReference>
<dbReference type="PANTHER" id="PTHR43725:SF47">
    <property type="entry name" value="UDP-GLUCOSE 4-EPIMERASE"/>
    <property type="match status" value="1"/>
</dbReference>
<feature type="domain" description="NAD-dependent epimerase/dehydratase" evidence="11">
    <location>
        <begin position="3"/>
        <end position="261"/>
    </location>
</feature>
<dbReference type="InterPro" id="IPR036291">
    <property type="entry name" value="NAD(P)-bd_dom_sf"/>
</dbReference>
<comment type="pathway">
    <text evidence="3 10">Carbohydrate metabolism; galactose metabolism.</text>
</comment>
<evidence type="ECO:0000256" key="10">
    <source>
        <dbReference type="RuleBase" id="RU366046"/>
    </source>
</evidence>
<dbReference type="PRINTS" id="PR01713">
    <property type="entry name" value="NUCEPIMERASE"/>
</dbReference>
<evidence type="ECO:0000256" key="8">
    <source>
        <dbReference type="ARBA" id="ARBA00023144"/>
    </source>
</evidence>
<dbReference type="Pfam" id="PF01370">
    <property type="entry name" value="Epimerase"/>
    <property type="match status" value="1"/>
</dbReference>